<evidence type="ECO:0000313" key="2">
    <source>
        <dbReference type="EMBL" id="KDR77514.1"/>
    </source>
</evidence>
<dbReference type="EMBL" id="KL142376">
    <property type="protein sequence ID" value="KDR77514.1"/>
    <property type="molecule type" value="Genomic_DNA"/>
</dbReference>
<evidence type="ECO:0000256" key="1">
    <source>
        <dbReference type="SAM" id="MobiDB-lite"/>
    </source>
</evidence>
<feature type="compositionally biased region" description="Low complexity" evidence="1">
    <location>
        <begin position="111"/>
        <end position="125"/>
    </location>
</feature>
<feature type="region of interest" description="Disordered" evidence="1">
    <location>
        <begin position="266"/>
        <end position="285"/>
    </location>
</feature>
<feature type="compositionally biased region" description="Polar residues" evidence="1">
    <location>
        <begin position="140"/>
        <end position="158"/>
    </location>
</feature>
<evidence type="ECO:0000313" key="3">
    <source>
        <dbReference type="Proteomes" id="UP000027222"/>
    </source>
</evidence>
<organism evidence="2 3">
    <name type="scientific">Galerina marginata (strain CBS 339.88)</name>
    <dbReference type="NCBI Taxonomy" id="685588"/>
    <lineage>
        <taxon>Eukaryota</taxon>
        <taxon>Fungi</taxon>
        <taxon>Dikarya</taxon>
        <taxon>Basidiomycota</taxon>
        <taxon>Agaricomycotina</taxon>
        <taxon>Agaricomycetes</taxon>
        <taxon>Agaricomycetidae</taxon>
        <taxon>Agaricales</taxon>
        <taxon>Agaricineae</taxon>
        <taxon>Strophariaceae</taxon>
        <taxon>Galerina</taxon>
    </lineage>
</organism>
<dbReference type="AlphaFoldDB" id="A0A067TCA9"/>
<proteinExistence type="predicted"/>
<feature type="region of interest" description="Disordered" evidence="1">
    <location>
        <begin position="100"/>
        <end position="177"/>
    </location>
</feature>
<feature type="region of interest" description="Disordered" evidence="1">
    <location>
        <begin position="380"/>
        <end position="399"/>
    </location>
</feature>
<dbReference type="OrthoDB" id="3232670at2759"/>
<keyword evidence="3" id="KW-1185">Reference proteome</keyword>
<dbReference type="Proteomes" id="UP000027222">
    <property type="component" value="Unassembled WGS sequence"/>
</dbReference>
<reference evidence="3" key="1">
    <citation type="journal article" date="2014" name="Proc. Natl. Acad. Sci. U.S.A.">
        <title>Extensive sampling of basidiomycete genomes demonstrates inadequacy of the white-rot/brown-rot paradigm for wood decay fungi.</title>
        <authorList>
            <person name="Riley R."/>
            <person name="Salamov A.A."/>
            <person name="Brown D.W."/>
            <person name="Nagy L.G."/>
            <person name="Floudas D."/>
            <person name="Held B.W."/>
            <person name="Levasseur A."/>
            <person name="Lombard V."/>
            <person name="Morin E."/>
            <person name="Otillar R."/>
            <person name="Lindquist E.A."/>
            <person name="Sun H."/>
            <person name="LaButti K.M."/>
            <person name="Schmutz J."/>
            <person name="Jabbour D."/>
            <person name="Luo H."/>
            <person name="Baker S.E."/>
            <person name="Pisabarro A.G."/>
            <person name="Walton J.D."/>
            <person name="Blanchette R.A."/>
            <person name="Henrissat B."/>
            <person name="Martin F."/>
            <person name="Cullen D."/>
            <person name="Hibbett D.S."/>
            <person name="Grigoriev I.V."/>
        </authorList>
    </citation>
    <scope>NUCLEOTIDE SEQUENCE [LARGE SCALE GENOMIC DNA]</scope>
    <source>
        <strain evidence="3">CBS 339.88</strain>
    </source>
</reference>
<protein>
    <submittedName>
        <fullName evidence="2">Uncharacterized protein</fullName>
    </submittedName>
</protein>
<feature type="compositionally biased region" description="Polar residues" evidence="1">
    <location>
        <begin position="352"/>
        <end position="363"/>
    </location>
</feature>
<feature type="compositionally biased region" description="Basic residues" evidence="1">
    <location>
        <begin position="126"/>
        <end position="135"/>
    </location>
</feature>
<gene>
    <name evidence="2" type="ORF">GALMADRAFT_278676</name>
</gene>
<feature type="region of interest" description="Disordered" evidence="1">
    <location>
        <begin position="320"/>
        <end position="366"/>
    </location>
</feature>
<feature type="compositionally biased region" description="Basic and acidic residues" evidence="1">
    <location>
        <begin position="336"/>
        <end position="347"/>
    </location>
</feature>
<accession>A0A067TCA9</accession>
<dbReference type="HOGENOM" id="CLU_662290_0_0_1"/>
<name>A0A067TCA9_GALM3</name>
<feature type="compositionally biased region" description="Low complexity" evidence="1">
    <location>
        <begin position="320"/>
        <end position="335"/>
    </location>
</feature>
<sequence length="415" mass="45982">MYQTPEPNPQEFPPVKILNSLLPVWDVEVLPDKRSKGLPPVLLNPADPITHKGNIDTAQQSCRIHHSPTLDRFKCLLRPNQPAQRVRPVIPNRDNPALTDYVLDIGPMPASSSTLSLPSSSSSGRKAPRQAKKRPPPLNLQHSSCRSNFFTPSPSQNPVIPDSGVPSPPRSSTPTPLTDVAMALQTSQRRRHSVLQRPRGQSMIGIAPDEVASNHAVAADPFPSPHNVLEVPWGRKPSVDCRRRSSFSSITFADFPIWSAPQSRASTFGKATANPKSTRHKRRSSDPNFQFVEIYDWKNFLPEPVRLSPIVLEGFPDTSLSSSSDSLSLQSSALSKETDPGEVKVDKPLPQTPQCSVEYSSPSDSHHSIHVIGFSLNPYDRDEPGISRKDHRNGWSGEWNQPHIQDVIEKLRDLK</sequence>